<dbReference type="InterPro" id="IPR038883">
    <property type="entry name" value="AN11006-like"/>
</dbReference>
<keyword evidence="3" id="KW-1185">Reference proteome</keyword>
<feature type="region of interest" description="Disordered" evidence="1">
    <location>
        <begin position="294"/>
        <end position="331"/>
    </location>
</feature>
<protein>
    <submittedName>
        <fullName evidence="2">Uncharacterized protein</fullName>
    </submittedName>
</protein>
<evidence type="ECO:0000313" key="2">
    <source>
        <dbReference type="EMBL" id="EFQ31465.1"/>
    </source>
</evidence>
<gene>
    <name evidence="2" type="ORF">GLRG_06609</name>
</gene>
<dbReference type="Proteomes" id="UP000008782">
    <property type="component" value="Unassembled WGS sequence"/>
</dbReference>
<dbReference type="GeneID" id="24411974"/>
<dbReference type="EMBL" id="GG697355">
    <property type="protein sequence ID" value="EFQ31465.1"/>
    <property type="molecule type" value="Genomic_DNA"/>
</dbReference>
<name>E3QKS7_COLGM</name>
<dbReference type="PANTHER" id="PTHR42085:SF2">
    <property type="entry name" value="F-BOX DOMAIN-CONTAINING PROTEIN"/>
    <property type="match status" value="1"/>
</dbReference>
<accession>E3QKS7</accession>
<dbReference type="VEuPathDB" id="FungiDB:GLRG_06609"/>
<evidence type="ECO:0000313" key="3">
    <source>
        <dbReference type="Proteomes" id="UP000008782"/>
    </source>
</evidence>
<dbReference type="RefSeq" id="XP_008095485.1">
    <property type="nucleotide sequence ID" value="XM_008097294.1"/>
</dbReference>
<dbReference type="HOGENOM" id="CLU_953197_0_0_1"/>
<proteinExistence type="predicted"/>
<dbReference type="eggNOG" id="ENOG502T478">
    <property type="taxonomic scope" value="Eukaryota"/>
</dbReference>
<organism evidence="3">
    <name type="scientific">Colletotrichum graminicola (strain M1.001 / M2 / FGSC 10212)</name>
    <name type="common">Maize anthracnose fungus</name>
    <name type="synonym">Glomerella graminicola</name>
    <dbReference type="NCBI Taxonomy" id="645133"/>
    <lineage>
        <taxon>Eukaryota</taxon>
        <taxon>Fungi</taxon>
        <taxon>Dikarya</taxon>
        <taxon>Ascomycota</taxon>
        <taxon>Pezizomycotina</taxon>
        <taxon>Sordariomycetes</taxon>
        <taxon>Hypocreomycetidae</taxon>
        <taxon>Glomerellales</taxon>
        <taxon>Glomerellaceae</taxon>
        <taxon>Colletotrichum</taxon>
        <taxon>Colletotrichum graminicola species complex</taxon>
    </lineage>
</organism>
<evidence type="ECO:0000256" key="1">
    <source>
        <dbReference type="SAM" id="MobiDB-lite"/>
    </source>
</evidence>
<dbReference type="PANTHER" id="PTHR42085">
    <property type="entry name" value="F-BOX DOMAIN-CONTAINING PROTEIN"/>
    <property type="match status" value="1"/>
</dbReference>
<sequence>MDPSGLSSEAEPSAIDELQSALGSILIAEEDRSTKPWTSSPACVPFPDGKGTVPAIFACPREVRDRIYYYYLYRENQAYYSRGASARWPFLASEDVVSLFQTCQKVYREAVEVFHRYNQVEIGSEPRLEAGPVKVLDRFPAAHAQALQMCCRQYGEYGALYVRHGPLKHHAGELWHMVIRDAYLFKSRFPKLRRFTAILNVRPRYFEEQEGMVLDGKTEEEKVRIWMEWVRFSTGKMRALPPLWMKIRLALGPLQGDRQPHQDSLNEAQVRFAEELAAEEGVDDLDALGGTWAEETGSERAKLAEKRRTDKGMGSDVGQPGRMGASSAGHV</sequence>
<dbReference type="AlphaFoldDB" id="E3QKS7"/>
<feature type="compositionally biased region" description="Basic and acidic residues" evidence="1">
    <location>
        <begin position="297"/>
        <end position="313"/>
    </location>
</feature>
<dbReference type="OrthoDB" id="5372935at2759"/>
<reference evidence="3" key="1">
    <citation type="journal article" date="2012" name="Nat. Genet.">
        <title>Lifestyle transitions in plant pathogenic Colletotrichum fungi deciphered by genome and transcriptome analyses.</title>
        <authorList>
            <person name="O'Connell R.J."/>
            <person name="Thon M.R."/>
            <person name="Hacquard S."/>
            <person name="Amyotte S.G."/>
            <person name="Kleemann J."/>
            <person name="Torres M.F."/>
            <person name="Damm U."/>
            <person name="Buiate E.A."/>
            <person name="Epstein L."/>
            <person name="Alkan N."/>
            <person name="Altmueller J."/>
            <person name="Alvarado-Balderrama L."/>
            <person name="Bauser C.A."/>
            <person name="Becker C."/>
            <person name="Birren B.W."/>
            <person name="Chen Z."/>
            <person name="Choi J."/>
            <person name="Crouch J.A."/>
            <person name="Duvick J.P."/>
            <person name="Farman M.A."/>
            <person name="Gan P."/>
            <person name="Heiman D."/>
            <person name="Henrissat B."/>
            <person name="Howard R.J."/>
            <person name="Kabbage M."/>
            <person name="Koch C."/>
            <person name="Kracher B."/>
            <person name="Kubo Y."/>
            <person name="Law A.D."/>
            <person name="Lebrun M.-H."/>
            <person name="Lee Y.-H."/>
            <person name="Miyara I."/>
            <person name="Moore N."/>
            <person name="Neumann U."/>
            <person name="Nordstroem K."/>
            <person name="Panaccione D.G."/>
            <person name="Panstruga R."/>
            <person name="Place M."/>
            <person name="Proctor R.H."/>
            <person name="Prusky D."/>
            <person name="Rech G."/>
            <person name="Reinhardt R."/>
            <person name="Rollins J.A."/>
            <person name="Rounsley S."/>
            <person name="Schardl C.L."/>
            <person name="Schwartz D.C."/>
            <person name="Shenoy N."/>
            <person name="Shirasu K."/>
            <person name="Sikhakolli U.R."/>
            <person name="Stueber K."/>
            <person name="Sukno S.A."/>
            <person name="Sweigard J.A."/>
            <person name="Takano Y."/>
            <person name="Takahara H."/>
            <person name="Trail F."/>
            <person name="van der Does H.C."/>
            <person name="Voll L.M."/>
            <person name="Will I."/>
            <person name="Young S."/>
            <person name="Zeng Q."/>
            <person name="Zhang J."/>
            <person name="Zhou S."/>
            <person name="Dickman M.B."/>
            <person name="Schulze-Lefert P."/>
            <person name="Ver Loren van Themaat E."/>
            <person name="Ma L.-J."/>
            <person name="Vaillancourt L.J."/>
        </authorList>
    </citation>
    <scope>NUCLEOTIDE SEQUENCE [LARGE SCALE GENOMIC DNA]</scope>
    <source>
        <strain evidence="3">M1.001 / M2 / FGSC 10212</strain>
    </source>
</reference>